<evidence type="ECO:0000313" key="2">
    <source>
        <dbReference type="EMBL" id="CAB9505031.1"/>
    </source>
</evidence>
<accession>A0A9N8H8G9</accession>
<sequence>MTQTPFLHAQDMIGIWRVCKKVHQPFPNPSEMYKETIGSMMAITTKSPREEIALRLNEDGTFDPYTPPLPDDDEDNDQRDLHHLLGRGGCWTYEDQTLLLAADRPPNADPRMVQDTLFRGRLVPQVSECLHDSNSGETADPEIDVHLAIPQGQISTGKFLYPKQHKFFFEEPILFKPINLGFFFMNQLLGKRNAQQTKPEFNEEDNKPPPLFYPEEFYNRTFYLATAPHPVDEAYAAADPHYDEDAVMWDLRVLQVSFYPNNTFAAFGAEKILRGRFGLMGEYQDHLWLQVNLYGAGRDVSGSVFSEGRLLTQEDRRGYVGPIVSYPNQRNQTTYYVYGEYYSGVDAKRAYSPDSLGTFTLQEIDTEAEEEEANYYPAKEPQANDNGYDSFDDLAMAGFNFTGALAYDGSVSDSGSYGDRDEYEEEEDDDYCDDEYYGDQYHDDGYYDTATDDWGGSGPDLPFQ</sequence>
<organism evidence="2 3">
    <name type="scientific">Seminavis robusta</name>
    <dbReference type="NCBI Taxonomy" id="568900"/>
    <lineage>
        <taxon>Eukaryota</taxon>
        <taxon>Sar</taxon>
        <taxon>Stramenopiles</taxon>
        <taxon>Ochrophyta</taxon>
        <taxon>Bacillariophyta</taxon>
        <taxon>Bacillariophyceae</taxon>
        <taxon>Bacillariophycidae</taxon>
        <taxon>Naviculales</taxon>
        <taxon>Naviculaceae</taxon>
        <taxon>Seminavis</taxon>
    </lineage>
</organism>
<name>A0A9N8H8G9_9STRA</name>
<proteinExistence type="predicted"/>
<gene>
    <name evidence="2" type="ORF">SEMRO_216_G089570.1</name>
</gene>
<feature type="region of interest" description="Disordered" evidence="1">
    <location>
        <begin position="410"/>
        <end position="464"/>
    </location>
</feature>
<comment type="caution">
    <text evidence="2">The sequence shown here is derived from an EMBL/GenBank/DDBJ whole genome shotgun (WGS) entry which is preliminary data.</text>
</comment>
<dbReference type="AlphaFoldDB" id="A0A9N8H8G9"/>
<keyword evidence="3" id="KW-1185">Reference proteome</keyword>
<feature type="compositionally biased region" description="Acidic residues" evidence="1">
    <location>
        <begin position="421"/>
        <end position="437"/>
    </location>
</feature>
<dbReference type="OrthoDB" id="47152at2759"/>
<reference evidence="2" key="1">
    <citation type="submission" date="2020-06" db="EMBL/GenBank/DDBJ databases">
        <authorList>
            <consortium name="Plant Systems Biology data submission"/>
        </authorList>
    </citation>
    <scope>NUCLEOTIDE SEQUENCE</scope>
    <source>
        <strain evidence="2">D6</strain>
    </source>
</reference>
<dbReference type="EMBL" id="CAICTM010000215">
    <property type="protein sequence ID" value="CAB9505031.1"/>
    <property type="molecule type" value="Genomic_DNA"/>
</dbReference>
<dbReference type="Proteomes" id="UP001153069">
    <property type="component" value="Unassembled WGS sequence"/>
</dbReference>
<evidence type="ECO:0000313" key="3">
    <source>
        <dbReference type="Proteomes" id="UP001153069"/>
    </source>
</evidence>
<protein>
    <submittedName>
        <fullName evidence="2">Uncharacterized protein</fullName>
    </submittedName>
</protein>
<evidence type="ECO:0000256" key="1">
    <source>
        <dbReference type="SAM" id="MobiDB-lite"/>
    </source>
</evidence>